<comment type="cofactor">
    <cofactor evidence="1">
        <name>FMN</name>
        <dbReference type="ChEBI" id="CHEBI:58210"/>
    </cofactor>
</comment>
<evidence type="ECO:0000313" key="17">
    <source>
        <dbReference type="EMBL" id="GLQ56938.1"/>
    </source>
</evidence>
<keyword evidence="12" id="KW-0314">Glutamate biosynthesis</keyword>
<dbReference type="InterPro" id="IPR002489">
    <property type="entry name" value="Glu_synth_asu_C"/>
</dbReference>
<name>A0ABQ5WA57_9HYPH</name>
<dbReference type="PANTHER" id="PTHR11938:SF133">
    <property type="entry name" value="GLUTAMATE SYNTHASE (NADH)"/>
    <property type="match status" value="1"/>
</dbReference>
<evidence type="ECO:0000256" key="6">
    <source>
        <dbReference type="ARBA" id="ARBA00022643"/>
    </source>
</evidence>
<sequence>MANERTGTALTVGASAANRKTLIANGRRVVPAGRPQAQGLYDPTREHDACGIGMIANIKNKPSHEVVEKGLEILENLEHRGAVGADPLMGDGAGILVQIPHAFLAKSVDFALPEKHGYAVAMIFYPNDRALRDRCATAVKACLESEGLTLLGERVVPTDNSRLSEGVIATQPFIEQMFIARPEGLSLDDFERKLLIVRKVISNTVYRAIPESDSDNGFYVVSMSARTLVYKGMFLAYQLGAFYPDLSDEAFESAVALVHQRFSTNTFPSWKLAHPYRMTTHNGEINTIRGNVNWMAARQASVASKLFGDEITKIWPISYEGQSDTACFDNALEFLVSGGYSLPHAAMMLIPEAWAGNSLMDEERRAFYEYHAALMEPWDGPAAMSLSDGRYVVATLDRNGLRPARYLVTKAGHVVLASESGVLDIPEEDVVERWRLQPGRMLVIDLEEGRIVSDEEIKHRLAGKHPYKEWLARTQIVLEELPPTEPKAPKSSESLLDRMQAFGYTQEDIKLLMAPMATTGQEAVGSMGTDTPLSALSDKSKLLYTYFKQNFAQVTNPPIDPIREESVMSLVSFIGPRPNIFDLEGLSNQKRLEVRQPILTNEDLEKIRTIGDMRDNQFKTETIDITYATDSGAAGMEDALDHICQLAEEAVRGDYNIIILSDRLVAADRIAIPALLATAAVHHHLIRKGLRTSSGLVVETGEAREMHHFAMLAGYGAEAINPYLAFETLAALHAEGEYPPEVDAEEVVYRYIKSVGKGLLKVMSKMGISTYQSYCGAQIFDAVGLKSDFVNRYFFGTATSIEGVGLAEIAEETVRRHRDAFGNDAVLRKALDVGGEYMYRIRGEKHAWSPDTVADLQHAVRTKDESPESAQERYESFSRQVNEAMNGFKAIRSLFEVKPLGSAVPIEEVEPATEIVKRFATGAMSFGSISREAHTTLAIAMNRIGGKSNTGEGGEEQDRFKPLPDGSMNPLRSAIKQVASGRFGVTAEYLVNSDAIQIKVAQGAKPGEGGQLPGHKVDWKIAKVRHSTPGVGLISPPPHHDIYSIEDLAQLIYDLKNVNEQADVSVKLVSEVGVGTVAAGVAKARADHITISGYDGGTGASPLTSLKHAGGPWEIGLAETHQTLVLNRLRARVKLQVDGGLRTGRDVLIGALLGADEFGFSTAPLIAAGCIMMRKCHLNTCPVGVATQDPVLRKRFKGTPEHVINYFFFVAEELRALMAQMGARTLAEVIGRSDLLDQNRLADHWKSAGIDCSKIFYKPDPIGGDTLHHSELQNHHLETVLDRTLIEKAMPALENRTPVQFELPIRSRDRSAGAMLSGEVARRFGHEGLPDDTIAIRLNGTAGQSFGAFLARGISIDLVGDANDYVGKGLSGGRLVVRPSEKAAIVPEKSIIVGNTVLYGAIEGEAYFRGVAGERFAVRNSGAIAVVEGTGDHGCEYMTGGLVVVIGETGRNFAAGMSGGVAYVLDEDGTFRSRCNLAMVDLEPVPEEENLMQKIHHHGGDLEWHGRVDISGDMTRHDDERLQQLIANHLHYTGSTRAKAILENWEAYRPKFVKVMPVEYRRAIREMEQKKKRAAELGVAAE</sequence>
<accession>A0ABQ5WA57</accession>
<keyword evidence="9" id="KW-0560">Oxidoreductase</keyword>
<proteinExistence type="inferred from homology"/>
<dbReference type="InterPro" id="IPR002932">
    <property type="entry name" value="Glu_synthdom"/>
</dbReference>
<dbReference type="InterPro" id="IPR006982">
    <property type="entry name" value="Glu_synth_centr_N"/>
</dbReference>
<evidence type="ECO:0000256" key="5">
    <source>
        <dbReference type="ARBA" id="ARBA00022630"/>
    </source>
</evidence>
<dbReference type="Proteomes" id="UP001156691">
    <property type="component" value="Unassembled WGS sequence"/>
</dbReference>
<keyword evidence="18" id="KW-1185">Reference proteome</keyword>
<gene>
    <name evidence="17" type="ORF">GCM10010862_41970</name>
</gene>
<dbReference type="CDD" id="cd00982">
    <property type="entry name" value="gltB_C"/>
    <property type="match status" value="1"/>
</dbReference>
<dbReference type="InterPro" id="IPR029055">
    <property type="entry name" value="Ntn_hydrolases_N"/>
</dbReference>
<keyword evidence="13" id="KW-0003">3Fe-4S</keyword>
<organism evidence="17 18">
    <name type="scientific">Devosia nitrariae</name>
    <dbReference type="NCBI Taxonomy" id="2071872"/>
    <lineage>
        <taxon>Bacteria</taxon>
        <taxon>Pseudomonadati</taxon>
        <taxon>Pseudomonadota</taxon>
        <taxon>Alphaproteobacteria</taxon>
        <taxon>Hyphomicrobiales</taxon>
        <taxon>Devosiaceae</taxon>
        <taxon>Devosia</taxon>
    </lineage>
</organism>
<dbReference type="PROSITE" id="PS51278">
    <property type="entry name" value="GATASE_TYPE_2"/>
    <property type="match status" value="1"/>
</dbReference>
<evidence type="ECO:0000256" key="3">
    <source>
        <dbReference type="ARBA" id="ARBA00009716"/>
    </source>
</evidence>
<comment type="caution">
    <text evidence="17">The sequence shown here is derived from an EMBL/GenBank/DDBJ whole genome shotgun (WGS) entry which is preliminary data.</text>
</comment>
<dbReference type="InterPro" id="IPR013785">
    <property type="entry name" value="Aldolase_TIM"/>
</dbReference>
<evidence type="ECO:0000256" key="4">
    <source>
        <dbReference type="ARBA" id="ARBA00022605"/>
    </source>
</evidence>
<reference evidence="18" key="1">
    <citation type="journal article" date="2019" name="Int. J. Syst. Evol. Microbiol.">
        <title>The Global Catalogue of Microorganisms (GCM) 10K type strain sequencing project: providing services to taxonomists for standard genome sequencing and annotation.</title>
        <authorList>
            <consortium name="The Broad Institute Genomics Platform"/>
            <consortium name="The Broad Institute Genome Sequencing Center for Infectious Disease"/>
            <person name="Wu L."/>
            <person name="Ma J."/>
        </authorList>
    </citation>
    <scope>NUCLEOTIDE SEQUENCE [LARGE SCALE GENOMIC DNA]</scope>
    <source>
        <strain evidence="18">NBRC 112416</strain>
    </source>
</reference>
<dbReference type="Pfam" id="PF04898">
    <property type="entry name" value="Glu_syn_central"/>
    <property type="match status" value="1"/>
</dbReference>
<evidence type="ECO:0000256" key="7">
    <source>
        <dbReference type="ARBA" id="ARBA00022723"/>
    </source>
</evidence>
<dbReference type="NCBIfam" id="NF008730">
    <property type="entry name" value="PRK11750.1"/>
    <property type="match status" value="1"/>
</dbReference>
<dbReference type="InterPro" id="IPR050711">
    <property type="entry name" value="ET-N_metabolism_enzyme"/>
</dbReference>
<evidence type="ECO:0000259" key="16">
    <source>
        <dbReference type="PROSITE" id="PS51278"/>
    </source>
</evidence>
<dbReference type="Gene3D" id="2.160.20.60">
    <property type="entry name" value="Glutamate synthase, alpha subunit, C-terminal domain"/>
    <property type="match status" value="1"/>
</dbReference>
<keyword evidence="5" id="KW-0285">Flavoprotein</keyword>
<evidence type="ECO:0000256" key="2">
    <source>
        <dbReference type="ARBA" id="ARBA00001927"/>
    </source>
</evidence>
<dbReference type="CDD" id="cd00713">
    <property type="entry name" value="GltS"/>
    <property type="match status" value="1"/>
</dbReference>
<dbReference type="Gene3D" id="3.60.20.10">
    <property type="entry name" value="Glutamine Phosphoribosylpyrophosphate, subunit 1, domain 1"/>
    <property type="match status" value="1"/>
</dbReference>
<dbReference type="EMBL" id="BSNS01000022">
    <property type="protein sequence ID" value="GLQ56938.1"/>
    <property type="molecule type" value="Genomic_DNA"/>
</dbReference>
<keyword evidence="4" id="KW-0028">Amino-acid biosynthesis</keyword>
<dbReference type="Pfam" id="PF01645">
    <property type="entry name" value="Glu_synthase"/>
    <property type="match status" value="1"/>
</dbReference>
<dbReference type="InterPro" id="IPR036485">
    <property type="entry name" value="Glu_synth_asu_C_sf"/>
</dbReference>
<evidence type="ECO:0000256" key="9">
    <source>
        <dbReference type="ARBA" id="ARBA00023002"/>
    </source>
</evidence>
<evidence type="ECO:0000256" key="15">
    <source>
        <dbReference type="SAM" id="MobiDB-lite"/>
    </source>
</evidence>
<dbReference type="Gene3D" id="3.20.20.70">
    <property type="entry name" value="Aldolase class I"/>
    <property type="match status" value="2"/>
</dbReference>
<keyword evidence="11" id="KW-0411">Iron-sulfur</keyword>
<evidence type="ECO:0000256" key="11">
    <source>
        <dbReference type="ARBA" id="ARBA00023014"/>
    </source>
</evidence>
<dbReference type="CDD" id="cd02808">
    <property type="entry name" value="GltS_FMN"/>
    <property type="match status" value="1"/>
</dbReference>
<comment type="pathway">
    <text evidence="14">Amino-acid biosynthesis.</text>
</comment>
<evidence type="ECO:0000256" key="14">
    <source>
        <dbReference type="ARBA" id="ARBA00029440"/>
    </source>
</evidence>
<evidence type="ECO:0000256" key="10">
    <source>
        <dbReference type="ARBA" id="ARBA00023004"/>
    </source>
</evidence>
<comment type="similarity">
    <text evidence="3">Belongs to the glutamate synthase family.</text>
</comment>
<evidence type="ECO:0000256" key="1">
    <source>
        <dbReference type="ARBA" id="ARBA00001917"/>
    </source>
</evidence>
<keyword evidence="6" id="KW-0288">FMN</keyword>
<dbReference type="SUPFAM" id="SSF56235">
    <property type="entry name" value="N-terminal nucleophile aminohydrolases (Ntn hydrolases)"/>
    <property type="match status" value="1"/>
</dbReference>
<dbReference type="SUPFAM" id="SSF69336">
    <property type="entry name" value="Alpha subunit of glutamate synthase, C-terminal domain"/>
    <property type="match status" value="1"/>
</dbReference>
<feature type="region of interest" description="Disordered" evidence="15">
    <location>
        <begin position="944"/>
        <end position="967"/>
    </location>
</feature>
<evidence type="ECO:0000256" key="12">
    <source>
        <dbReference type="ARBA" id="ARBA00023164"/>
    </source>
</evidence>
<dbReference type="PANTHER" id="PTHR11938">
    <property type="entry name" value="FAD NADPH DEHYDROGENASE/OXIDOREDUCTASE"/>
    <property type="match status" value="1"/>
</dbReference>
<feature type="domain" description="Glutamine amidotransferase type-2" evidence="16">
    <location>
        <begin position="50"/>
        <end position="447"/>
    </location>
</feature>
<evidence type="ECO:0000256" key="13">
    <source>
        <dbReference type="ARBA" id="ARBA00023291"/>
    </source>
</evidence>
<comment type="cofactor">
    <cofactor evidence="2">
        <name>[3Fe-4S] cluster</name>
        <dbReference type="ChEBI" id="CHEBI:21137"/>
    </cofactor>
</comment>
<dbReference type="Pfam" id="PF01493">
    <property type="entry name" value="GXGXG"/>
    <property type="match status" value="1"/>
</dbReference>
<evidence type="ECO:0000256" key="8">
    <source>
        <dbReference type="ARBA" id="ARBA00022962"/>
    </source>
</evidence>
<keyword evidence="7" id="KW-0479">Metal-binding</keyword>
<keyword evidence="10" id="KW-0408">Iron</keyword>
<dbReference type="SUPFAM" id="SSF51395">
    <property type="entry name" value="FMN-linked oxidoreductases"/>
    <property type="match status" value="1"/>
</dbReference>
<dbReference type="RefSeq" id="WP_284342326.1">
    <property type="nucleotide sequence ID" value="NZ_BSNS01000022.1"/>
</dbReference>
<dbReference type="InterPro" id="IPR017932">
    <property type="entry name" value="GATase_2_dom"/>
</dbReference>
<dbReference type="Pfam" id="PF00310">
    <property type="entry name" value="GATase_2"/>
    <property type="match status" value="1"/>
</dbReference>
<evidence type="ECO:0000313" key="18">
    <source>
        <dbReference type="Proteomes" id="UP001156691"/>
    </source>
</evidence>
<keyword evidence="8" id="KW-0315">Glutamine amidotransferase</keyword>
<protein>
    <submittedName>
        <fullName evidence="17">Glutamate synthase</fullName>
    </submittedName>
</protein>